<reference evidence="1" key="2">
    <citation type="submission" date="2020-05" db="UniProtKB">
        <authorList>
            <consortium name="EnsemblMetazoa"/>
        </authorList>
    </citation>
    <scope>IDENTIFICATION</scope>
    <source>
        <strain evidence="1">IAEA</strain>
    </source>
</reference>
<proteinExistence type="predicted"/>
<evidence type="ECO:0000313" key="1">
    <source>
        <dbReference type="EnsemblMetazoa" id="GPAI036548-PA"/>
    </source>
</evidence>
<dbReference type="VEuPathDB" id="VectorBase:GPAI036548"/>
<protein>
    <submittedName>
        <fullName evidence="1">Uncharacterized protein</fullName>
    </submittedName>
</protein>
<name>A0A1B0A7C3_GLOPL</name>
<keyword evidence="2" id="KW-1185">Reference proteome</keyword>
<reference evidence="2" key="1">
    <citation type="submission" date="2014-03" db="EMBL/GenBank/DDBJ databases">
        <authorList>
            <person name="Aksoy S."/>
            <person name="Warren W."/>
            <person name="Wilson R.K."/>
        </authorList>
    </citation>
    <scope>NUCLEOTIDE SEQUENCE [LARGE SCALE GENOMIC DNA]</scope>
    <source>
        <strain evidence="2">IAEA</strain>
    </source>
</reference>
<sequence length="167" mass="18827">MEHEKTYGKQELSGPKTSSKTLLSCQDAAARSVDILEAVNLRAAKQDFRDTAEPLRSIDAAMSRFILPEGCRPVAYVNLGFCFCFNLLANVNDDVRNSCFFLPFVRKYFAVLLSIYGKRTGNSNSNSNSNSSSLSQILSILLLVRTRVSMRFRFLIILVFGEEFIYK</sequence>
<accession>A0A1B0A7C3</accession>
<dbReference type="Proteomes" id="UP000092445">
    <property type="component" value="Unassembled WGS sequence"/>
</dbReference>
<dbReference type="AlphaFoldDB" id="A0A1B0A7C3"/>
<organism evidence="1 2">
    <name type="scientific">Glossina pallidipes</name>
    <name type="common">Tsetse fly</name>
    <dbReference type="NCBI Taxonomy" id="7398"/>
    <lineage>
        <taxon>Eukaryota</taxon>
        <taxon>Metazoa</taxon>
        <taxon>Ecdysozoa</taxon>
        <taxon>Arthropoda</taxon>
        <taxon>Hexapoda</taxon>
        <taxon>Insecta</taxon>
        <taxon>Pterygota</taxon>
        <taxon>Neoptera</taxon>
        <taxon>Endopterygota</taxon>
        <taxon>Diptera</taxon>
        <taxon>Brachycera</taxon>
        <taxon>Muscomorpha</taxon>
        <taxon>Hippoboscoidea</taxon>
        <taxon>Glossinidae</taxon>
        <taxon>Glossina</taxon>
    </lineage>
</organism>
<dbReference type="EnsemblMetazoa" id="GPAI036548-RA">
    <property type="protein sequence ID" value="GPAI036548-PA"/>
    <property type="gene ID" value="GPAI036548"/>
</dbReference>
<evidence type="ECO:0000313" key="2">
    <source>
        <dbReference type="Proteomes" id="UP000092445"/>
    </source>
</evidence>